<dbReference type="RefSeq" id="WP_043436829.1">
    <property type="nucleotide sequence ID" value="NZ_CP009313.1"/>
</dbReference>
<reference evidence="1 2" key="2">
    <citation type="journal article" date="2016" name="Appl. Microbiol. Biotechnol.">
        <title>Exploiting the genome sequence of Streptomyces nodosus for enhanced antibiotic production.</title>
        <authorList>
            <person name="Sweeney P."/>
            <person name="Murphy C.D."/>
            <person name="Caffrey P."/>
        </authorList>
    </citation>
    <scope>NUCLEOTIDE SEQUENCE [LARGE SCALE GENOMIC DNA]</scope>
    <source>
        <strain evidence="1 2">ATCC 14899</strain>
    </source>
</reference>
<name>A0A0B5D6C8_9ACTN</name>
<sequence>MTSVRKTKRPQSASAGVISAAGRDSGGDTVELDEEVPESPLARMTRLRTELASMVASSTVSATAAVG</sequence>
<protein>
    <submittedName>
        <fullName evidence="1">Uncharacterized protein</fullName>
    </submittedName>
</protein>
<evidence type="ECO:0000313" key="2">
    <source>
        <dbReference type="Proteomes" id="UP000031526"/>
    </source>
</evidence>
<proteinExistence type="predicted"/>
<keyword evidence="2" id="KW-1185">Reference proteome</keyword>
<evidence type="ECO:0000313" key="1">
    <source>
        <dbReference type="EMBL" id="AJE38793.1"/>
    </source>
</evidence>
<dbReference type="EMBL" id="CP009313">
    <property type="protein sequence ID" value="AJE38793.1"/>
    <property type="molecule type" value="Genomic_DNA"/>
</dbReference>
<gene>
    <name evidence="1" type="ORF">SNOD_00880</name>
</gene>
<accession>A0A0B5D6C8</accession>
<dbReference type="Proteomes" id="UP000031526">
    <property type="component" value="Chromosome"/>
</dbReference>
<reference evidence="2" key="1">
    <citation type="submission" date="2014-09" db="EMBL/GenBank/DDBJ databases">
        <title>Sequence of the Streptomyces nodosus genome.</title>
        <authorList>
            <person name="Sweeney P."/>
            <person name="Stephens N."/>
            <person name="Murphy C."/>
            <person name="Caffrey P."/>
        </authorList>
    </citation>
    <scope>NUCLEOTIDE SEQUENCE [LARGE SCALE GENOMIC DNA]</scope>
    <source>
        <strain evidence="2">ATCC 14899</strain>
    </source>
</reference>
<organism evidence="1 2">
    <name type="scientific">Streptomyces nodosus</name>
    <dbReference type="NCBI Taxonomy" id="40318"/>
    <lineage>
        <taxon>Bacteria</taxon>
        <taxon>Bacillati</taxon>
        <taxon>Actinomycetota</taxon>
        <taxon>Actinomycetes</taxon>
        <taxon>Kitasatosporales</taxon>
        <taxon>Streptomycetaceae</taxon>
        <taxon>Streptomyces</taxon>
    </lineage>
</organism>
<dbReference type="HOGENOM" id="CLU_2810664_0_0_11"/>
<dbReference type="AlphaFoldDB" id="A0A0B5D6C8"/>